<gene>
    <name evidence="1" type="ORF">E1298_30560</name>
</gene>
<dbReference type="Proteomes" id="UP000294513">
    <property type="component" value="Unassembled WGS sequence"/>
</dbReference>
<dbReference type="RefSeq" id="WP_131899386.1">
    <property type="nucleotide sequence ID" value="NZ_SMKU01000210.1"/>
</dbReference>
<keyword evidence="2" id="KW-1185">Reference proteome</keyword>
<sequence length="78" mass="8269">MPGSPVWPGALAARSGSWPPAPNTQAAFGCYLPDLTQPVAHPARLIVLTPGPRQIRAVTQFLGNDLPRRSGLPATVTW</sequence>
<reference evidence="1 2" key="1">
    <citation type="submission" date="2019-03" db="EMBL/GenBank/DDBJ databases">
        <title>Draft genome sequences of novel Actinobacteria.</title>
        <authorList>
            <person name="Sahin N."/>
            <person name="Ay H."/>
            <person name="Saygin H."/>
        </authorList>
    </citation>
    <scope>NUCLEOTIDE SEQUENCE [LARGE SCALE GENOMIC DNA]</scope>
    <source>
        <strain evidence="1 2">H3C3</strain>
    </source>
</reference>
<evidence type="ECO:0000313" key="2">
    <source>
        <dbReference type="Proteomes" id="UP000294513"/>
    </source>
</evidence>
<protein>
    <submittedName>
        <fullName evidence="1">Uncharacterized protein</fullName>
    </submittedName>
</protein>
<dbReference type="EMBL" id="SMKU01000210">
    <property type="protein sequence ID" value="TDD76573.1"/>
    <property type="molecule type" value="Genomic_DNA"/>
</dbReference>
<accession>A0A4R5AUY5</accession>
<comment type="caution">
    <text evidence="1">The sequence shown here is derived from an EMBL/GenBank/DDBJ whole genome shotgun (WGS) entry which is preliminary data.</text>
</comment>
<dbReference type="AlphaFoldDB" id="A0A4R5AUY5"/>
<proteinExistence type="predicted"/>
<organism evidence="1 2">
    <name type="scientific">Actinomadura rubrisoli</name>
    <dbReference type="NCBI Taxonomy" id="2530368"/>
    <lineage>
        <taxon>Bacteria</taxon>
        <taxon>Bacillati</taxon>
        <taxon>Actinomycetota</taxon>
        <taxon>Actinomycetes</taxon>
        <taxon>Streptosporangiales</taxon>
        <taxon>Thermomonosporaceae</taxon>
        <taxon>Actinomadura</taxon>
    </lineage>
</organism>
<evidence type="ECO:0000313" key="1">
    <source>
        <dbReference type="EMBL" id="TDD76573.1"/>
    </source>
</evidence>
<name>A0A4R5AUY5_9ACTN</name>